<feature type="region of interest" description="Disordered" evidence="1">
    <location>
        <begin position="1"/>
        <end position="40"/>
    </location>
</feature>
<dbReference type="EMBL" id="JXTP01000018">
    <property type="protein sequence ID" value="KIU29299.1"/>
    <property type="molecule type" value="Genomic_DNA"/>
</dbReference>
<name>A0A0D1KYA9_9SPHN</name>
<organism evidence="2 3">
    <name type="scientific">Sphingomonas melonis</name>
    <dbReference type="NCBI Taxonomy" id="152682"/>
    <lineage>
        <taxon>Bacteria</taxon>
        <taxon>Pseudomonadati</taxon>
        <taxon>Pseudomonadota</taxon>
        <taxon>Alphaproteobacteria</taxon>
        <taxon>Sphingomonadales</taxon>
        <taxon>Sphingomonadaceae</taxon>
        <taxon>Sphingomonas</taxon>
    </lineage>
</organism>
<accession>A0A0D1KYA9</accession>
<dbReference type="Proteomes" id="UP000033203">
    <property type="component" value="Unassembled WGS sequence"/>
</dbReference>
<dbReference type="PATRIC" id="fig|1549858.7.peg.95"/>
<sequence length="90" mass="9620">MSFLGPFGPDDQLPQAPPSIGSAPLVTPQLPQAPPRRPSLFDKEHRSDTLLALGTGLLTGQNFTDGIAAAGQNVMGLRKQLRAEQTKTRE</sequence>
<comment type="caution">
    <text evidence="2">The sequence shown here is derived from an EMBL/GenBank/DDBJ whole genome shotgun (WGS) entry which is preliminary data.</text>
</comment>
<evidence type="ECO:0000313" key="2">
    <source>
        <dbReference type="EMBL" id="KIU29299.1"/>
    </source>
</evidence>
<protein>
    <submittedName>
        <fullName evidence="2">Uncharacterized protein</fullName>
    </submittedName>
</protein>
<dbReference type="AlphaFoldDB" id="A0A0D1KYA9"/>
<gene>
    <name evidence="2" type="ORF">SR41_04630</name>
</gene>
<evidence type="ECO:0000256" key="1">
    <source>
        <dbReference type="SAM" id="MobiDB-lite"/>
    </source>
</evidence>
<proteinExistence type="predicted"/>
<reference evidence="2 3" key="1">
    <citation type="submission" date="2015-01" db="EMBL/GenBank/DDBJ databases">
        <title>Genome of Sphingomonas taxi strain 30a.</title>
        <authorList>
            <person name="Eevers N."/>
            <person name="Van Hamme J."/>
            <person name="Bottos E."/>
            <person name="Weyens N."/>
            <person name="Vangronsveld J."/>
        </authorList>
    </citation>
    <scope>NUCLEOTIDE SEQUENCE [LARGE SCALE GENOMIC DNA]</scope>
    <source>
        <strain evidence="2 3">30a</strain>
    </source>
</reference>
<evidence type="ECO:0000313" key="3">
    <source>
        <dbReference type="Proteomes" id="UP000033203"/>
    </source>
</evidence>